<dbReference type="GO" id="GO:0031122">
    <property type="term" value="P:cytoplasmic microtubule organization"/>
    <property type="evidence" value="ECO:0007669"/>
    <property type="project" value="TreeGrafter"/>
</dbReference>
<dbReference type="GO" id="GO:0043015">
    <property type="term" value="F:gamma-tubulin binding"/>
    <property type="evidence" value="ECO:0007669"/>
    <property type="project" value="InterPro"/>
</dbReference>
<accession>A0A8B8F9S0</accession>
<evidence type="ECO:0000259" key="7">
    <source>
        <dbReference type="Pfam" id="PF17681"/>
    </source>
</evidence>
<dbReference type="Gene3D" id="1.20.120.1900">
    <property type="entry name" value="Gamma-tubulin complex, C-terminal domain"/>
    <property type="match status" value="1"/>
</dbReference>
<dbReference type="GO" id="GO:0051225">
    <property type="term" value="P:spindle assembly"/>
    <property type="evidence" value="ECO:0007669"/>
    <property type="project" value="TreeGrafter"/>
</dbReference>
<proteinExistence type="inferred from homology"/>
<feature type="domain" description="Gamma tubulin complex component C-terminal" evidence="6">
    <location>
        <begin position="690"/>
        <end position="890"/>
    </location>
</feature>
<dbReference type="GO" id="GO:0051011">
    <property type="term" value="F:microtubule minus-end binding"/>
    <property type="evidence" value="ECO:0007669"/>
    <property type="project" value="TreeGrafter"/>
</dbReference>
<evidence type="ECO:0000259" key="6">
    <source>
        <dbReference type="Pfam" id="PF04130"/>
    </source>
</evidence>
<name>A0A8B8F9S0_9HEMI</name>
<keyword evidence="4 5" id="KW-0206">Cytoskeleton</keyword>
<keyword evidence="8" id="KW-1185">Reference proteome</keyword>
<evidence type="ECO:0000313" key="8">
    <source>
        <dbReference type="Proteomes" id="UP000694846"/>
    </source>
</evidence>
<dbReference type="Proteomes" id="UP000694846">
    <property type="component" value="Unplaced"/>
</dbReference>
<dbReference type="RefSeq" id="XP_025407132.1">
    <property type="nucleotide sequence ID" value="XM_025551347.1"/>
</dbReference>
<dbReference type="Pfam" id="PF04130">
    <property type="entry name" value="GCP_C_terminal"/>
    <property type="match status" value="1"/>
</dbReference>
<feature type="domain" description="Gamma tubulin complex component protein N-terminal" evidence="7">
    <location>
        <begin position="302"/>
        <end position="476"/>
    </location>
</feature>
<comment type="subcellular location">
    <subcellularLocation>
        <location evidence="5">Cytoplasm</location>
        <location evidence="5">Cytoskeleton</location>
        <location evidence="5">Microtubule organizing center</location>
    </subcellularLocation>
</comment>
<dbReference type="OrthoDB" id="66546at2759"/>
<gene>
    <name evidence="9" type="primary">LOC112681083</name>
</gene>
<dbReference type="GO" id="GO:0007020">
    <property type="term" value="P:microtubule nucleation"/>
    <property type="evidence" value="ECO:0007669"/>
    <property type="project" value="InterPro"/>
</dbReference>
<organism evidence="8 9">
    <name type="scientific">Sipha flava</name>
    <name type="common">yellow sugarcane aphid</name>
    <dbReference type="NCBI Taxonomy" id="143950"/>
    <lineage>
        <taxon>Eukaryota</taxon>
        <taxon>Metazoa</taxon>
        <taxon>Ecdysozoa</taxon>
        <taxon>Arthropoda</taxon>
        <taxon>Hexapoda</taxon>
        <taxon>Insecta</taxon>
        <taxon>Pterygota</taxon>
        <taxon>Neoptera</taxon>
        <taxon>Paraneoptera</taxon>
        <taxon>Hemiptera</taxon>
        <taxon>Sternorrhyncha</taxon>
        <taxon>Aphidomorpha</taxon>
        <taxon>Aphidoidea</taxon>
        <taxon>Aphididae</taxon>
        <taxon>Sipha</taxon>
    </lineage>
</organism>
<dbReference type="InterPro" id="IPR040457">
    <property type="entry name" value="GCP_C"/>
</dbReference>
<evidence type="ECO:0000256" key="1">
    <source>
        <dbReference type="ARBA" id="ARBA00010337"/>
    </source>
</evidence>
<dbReference type="PANTHER" id="PTHR19302">
    <property type="entry name" value="GAMMA TUBULIN COMPLEX PROTEIN"/>
    <property type="match status" value="1"/>
</dbReference>
<evidence type="ECO:0000256" key="3">
    <source>
        <dbReference type="ARBA" id="ARBA00022701"/>
    </source>
</evidence>
<sequence length="950" mass="111437">MENLSSAITLPPKTLANILELIKIMTGLKNFNEIYLKYVQILNNLQDDYYEHPKQLDVEQCVKGLLEKYYIQGFPLEAKEFEMRVNQFINNSNINNHSNLSSNTVKWSIISMIINMANNPCGSRNAYRKTNLQSIRIELEGETAVLGDSWKTNLIQELLDIGRSSNYVESDTETDLDDETDSCLLSSTSLQTITMKNMKDKTNCLTNKEYLKLLFTYEDRAKKLLIKRASQFWWLNKYENIVNGGKNCSHFALRRFSNNNIFKIVEDNYVILECLNNHLTPFSFLQYNLEDQIKLFGFIIILSYISPEVFNHWISTISQFIEKFNILMTFIHHIKGLKKVPYTLRAYATGLEHILEPIIKKMGTIENRIKNQVGHETILSFEEEMYLHFQIVSFVFSVHSKALISNWESADNWKTSIKLIAVLFWSIQTAIVDYQKSVVMILFLHTFETYVHMTELWIHAGELVDENNEFIISNYEGDSSTVFSIFFKDIHEYLDNCNLNVPPILEYLIHFLNNCDWKVFVALKISNDDINTYEVPRGELFHNFLIEIKNSNNNWKNYITPFNEYNPSNWNQLPLLASSCVSYRYTDKSTFHLTSPSSFEMVDIFFFVVQRAINNIGLKVRDIFLKENKFIHHLKNLYSLIFLEEINKSVSIDRMMEYKIEQNSFLNNYFYSLLGDDHSSILSFNHPCNLSLNYKTEKNIYSSENNIIKDNFADELERISISYTVKFPLSLILTNDVIFKYNKIFRLLMTSKQATEKISQLQTKDLNKYNYSLDVKRMYFIRLWIMSTTYKLQTYFFSVASKYLGLKLFDCIEKVKNGLEAFEKVLEEHVSQAIKLCMLDGLMEKLSYGSFTLLWNACDQFYQLWMKSVTNENIDVELMEIIEQEYVDSCWKLASNLDTYLVAENDSSSILYEFCRDFMSSMPTKESADLDGSLIYKLSDSRNRYSFTYM</sequence>
<protein>
    <recommendedName>
        <fullName evidence="5">Gamma-tubulin complex component</fullName>
    </recommendedName>
</protein>
<keyword evidence="3 5" id="KW-0493">Microtubule</keyword>
<keyword evidence="2 5" id="KW-0963">Cytoplasm</keyword>
<dbReference type="GO" id="GO:0000930">
    <property type="term" value="C:gamma-tubulin complex"/>
    <property type="evidence" value="ECO:0007669"/>
    <property type="project" value="TreeGrafter"/>
</dbReference>
<dbReference type="InterPro" id="IPR041470">
    <property type="entry name" value="GCP_N"/>
</dbReference>
<dbReference type="Pfam" id="PF17681">
    <property type="entry name" value="GCP_N_terminal"/>
    <property type="match status" value="1"/>
</dbReference>
<dbReference type="InterPro" id="IPR007259">
    <property type="entry name" value="GCP"/>
</dbReference>
<evidence type="ECO:0000256" key="4">
    <source>
        <dbReference type="ARBA" id="ARBA00023212"/>
    </source>
</evidence>
<dbReference type="GO" id="GO:0000922">
    <property type="term" value="C:spindle pole"/>
    <property type="evidence" value="ECO:0007669"/>
    <property type="project" value="InterPro"/>
</dbReference>
<dbReference type="GeneID" id="112681083"/>
<dbReference type="InterPro" id="IPR042241">
    <property type="entry name" value="GCP_C_sf"/>
</dbReference>
<dbReference type="GO" id="GO:0000278">
    <property type="term" value="P:mitotic cell cycle"/>
    <property type="evidence" value="ECO:0007669"/>
    <property type="project" value="TreeGrafter"/>
</dbReference>
<dbReference type="AlphaFoldDB" id="A0A8B8F9S0"/>
<dbReference type="PANTHER" id="PTHR19302:SF33">
    <property type="entry name" value="GAMMA-TUBULIN COMPLEX COMPONENT 5"/>
    <property type="match status" value="1"/>
</dbReference>
<reference evidence="9" key="1">
    <citation type="submission" date="2025-08" db="UniProtKB">
        <authorList>
            <consortium name="RefSeq"/>
        </authorList>
    </citation>
    <scope>IDENTIFICATION</scope>
    <source>
        <tissue evidence="9">Whole body</tissue>
    </source>
</reference>
<evidence type="ECO:0000256" key="2">
    <source>
        <dbReference type="ARBA" id="ARBA00022490"/>
    </source>
</evidence>
<evidence type="ECO:0000313" key="9">
    <source>
        <dbReference type="RefSeq" id="XP_025407132.1"/>
    </source>
</evidence>
<dbReference type="GO" id="GO:0005874">
    <property type="term" value="C:microtubule"/>
    <property type="evidence" value="ECO:0007669"/>
    <property type="project" value="UniProtKB-KW"/>
</dbReference>
<comment type="similarity">
    <text evidence="1 5">Belongs to the TUBGCP family.</text>
</comment>
<evidence type="ECO:0000256" key="5">
    <source>
        <dbReference type="RuleBase" id="RU363050"/>
    </source>
</evidence>
<dbReference type="GO" id="GO:0051321">
    <property type="term" value="P:meiotic cell cycle"/>
    <property type="evidence" value="ECO:0007669"/>
    <property type="project" value="TreeGrafter"/>
</dbReference>